<proteinExistence type="predicted"/>
<evidence type="ECO:0000313" key="2">
    <source>
        <dbReference type="Proteomes" id="UP000294933"/>
    </source>
</evidence>
<sequence length="104" mass="11673">MTRSVEDDGGRRQWLEAIVAHISRNMGAITVLIIFWVAGIQAYHGGTQPYIAPGSTETNEERFSFVEPVTDQKIMTTCCTTAIGGYRCRVTRICLRLGFGVYRR</sequence>
<evidence type="ECO:0000313" key="1">
    <source>
        <dbReference type="EMBL" id="TDL17448.1"/>
    </source>
</evidence>
<reference evidence="1 2" key="1">
    <citation type="submission" date="2018-06" db="EMBL/GenBank/DDBJ databases">
        <title>A transcriptomic atlas of mushroom development highlights an independent origin of complex multicellularity.</title>
        <authorList>
            <consortium name="DOE Joint Genome Institute"/>
            <person name="Krizsan K."/>
            <person name="Almasi E."/>
            <person name="Merenyi Z."/>
            <person name="Sahu N."/>
            <person name="Viragh M."/>
            <person name="Koszo T."/>
            <person name="Mondo S."/>
            <person name="Kiss B."/>
            <person name="Balint B."/>
            <person name="Kues U."/>
            <person name="Barry K."/>
            <person name="Hegedus J.C."/>
            <person name="Henrissat B."/>
            <person name="Johnson J."/>
            <person name="Lipzen A."/>
            <person name="Ohm R."/>
            <person name="Nagy I."/>
            <person name="Pangilinan J."/>
            <person name="Yan J."/>
            <person name="Xiong Y."/>
            <person name="Grigoriev I.V."/>
            <person name="Hibbett D.S."/>
            <person name="Nagy L.G."/>
        </authorList>
    </citation>
    <scope>NUCLEOTIDE SEQUENCE [LARGE SCALE GENOMIC DNA]</scope>
    <source>
        <strain evidence="1 2">SZMC22713</strain>
    </source>
</reference>
<dbReference type="EMBL" id="ML170221">
    <property type="protein sequence ID" value="TDL17448.1"/>
    <property type="molecule type" value="Genomic_DNA"/>
</dbReference>
<dbReference type="Proteomes" id="UP000294933">
    <property type="component" value="Unassembled WGS sequence"/>
</dbReference>
<dbReference type="AlphaFoldDB" id="A0A4Y7PQR4"/>
<name>A0A4Y7PQR4_9AGAM</name>
<protein>
    <submittedName>
        <fullName evidence="1">Uncharacterized protein</fullName>
    </submittedName>
</protein>
<gene>
    <name evidence="1" type="ORF">BD410DRAFT_794282</name>
</gene>
<organism evidence="1 2">
    <name type="scientific">Rickenella mellea</name>
    <dbReference type="NCBI Taxonomy" id="50990"/>
    <lineage>
        <taxon>Eukaryota</taxon>
        <taxon>Fungi</taxon>
        <taxon>Dikarya</taxon>
        <taxon>Basidiomycota</taxon>
        <taxon>Agaricomycotina</taxon>
        <taxon>Agaricomycetes</taxon>
        <taxon>Hymenochaetales</taxon>
        <taxon>Rickenellaceae</taxon>
        <taxon>Rickenella</taxon>
    </lineage>
</organism>
<dbReference type="VEuPathDB" id="FungiDB:BD410DRAFT_794282"/>
<accession>A0A4Y7PQR4</accession>
<keyword evidence="2" id="KW-1185">Reference proteome</keyword>